<dbReference type="InterPro" id="IPR025736">
    <property type="entry name" value="PucR_C-HTH_dom"/>
</dbReference>
<dbReference type="InterPro" id="IPR042070">
    <property type="entry name" value="PucR_C-HTH_sf"/>
</dbReference>
<name>A0ABW0ET47_9PSEU</name>
<sequence>MDEVLAKSTAEAERRGIASPIPLARFHEHLVLANRIRLERSAEQKPYQASDLEPYGAFYAGLADGGLPLTDLLTCGRLCVAAAASLYWARTEPEEYGQMTALSAWMAENSGALFDQAVRTYASRVDPAQRLAMERRLLADALLTGDEVDTVAASLHQSAPSRLAVCVSSGGARTQWPPRLLPHGCLATRRGEDQVLLVPAAHDEDVGTLLGRVDEVTAALDLPGRARAIGVAVAAHRADVPRAYAEASRTCSLAAAHTLSRKPFYTAEDVLVLDGVLSAPRAQARLARVLDPLHGHPDLVDSLLALYRNDLDRTRTAAELFIARRTLTYRLDKIRTLTGLDPTSTCGIVALSTALTVAQLARDEERYPSIA</sequence>
<dbReference type="InterPro" id="IPR051448">
    <property type="entry name" value="CdaR-like_regulators"/>
</dbReference>
<protein>
    <submittedName>
        <fullName evidence="2">PucR family transcriptional regulator</fullName>
    </submittedName>
</protein>
<organism evidence="2 3">
    <name type="scientific">Actinokineospora guangxiensis</name>
    <dbReference type="NCBI Taxonomy" id="1490288"/>
    <lineage>
        <taxon>Bacteria</taxon>
        <taxon>Bacillati</taxon>
        <taxon>Actinomycetota</taxon>
        <taxon>Actinomycetes</taxon>
        <taxon>Pseudonocardiales</taxon>
        <taxon>Pseudonocardiaceae</taxon>
        <taxon>Actinokineospora</taxon>
    </lineage>
</organism>
<reference evidence="3" key="1">
    <citation type="journal article" date="2019" name="Int. J. Syst. Evol. Microbiol.">
        <title>The Global Catalogue of Microorganisms (GCM) 10K type strain sequencing project: providing services to taxonomists for standard genome sequencing and annotation.</title>
        <authorList>
            <consortium name="The Broad Institute Genomics Platform"/>
            <consortium name="The Broad Institute Genome Sequencing Center for Infectious Disease"/>
            <person name="Wu L."/>
            <person name="Ma J."/>
        </authorList>
    </citation>
    <scope>NUCLEOTIDE SEQUENCE [LARGE SCALE GENOMIC DNA]</scope>
    <source>
        <strain evidence="3">CCUG 59778</strain>
    </source>
</reference>
<dbReference type="Pfam" id="PF13556">
    <property type="entry name" value="HTH_30"/>
    <property type="match status" value="1"/>
</dbReference>
<comment type="caution">
    <text evidence="2">The sequence shown here is derived from an EMBL/GenBank/DDBJ whole genome shotgun (WGS) entry which is preliminary data.</text>
</comment>
<proteinExistence type="predicted"/>
<dbReference type="RefSeq" id="WP_378249919.1">
    <property type="nucleotide sequence ID" value="NZ_JBHSKF010000014.1"/>
</dbReference>
<dbReference type="EMBL" id="JBHSKF010000014">
    <property type="protein sequence ID" value="MFC5290047.1"/>
    <property type="molecule type" value="Genomic_DNA"/>
</dbReference>
<evidence type="ECO:0000259" key="1">
    <source>
        <dbReference type="Pfam" id="PF13556"/>
    </source>
</evidence>
<accession>A0ABW0ET47</accession>
<gene>
    <name evidence="2" type="ORF">ACFPM7_23585</name>
</gene>
<evidence type="ECO:0000313" key="3">
    <source>
        <dbReference type="Proteomes" id="UP001596157"/>
    </source>
</evidence>
<feature type="domain" description="PucR C-terminal helix-turn-helix" evidence="1">
    <location>
        <begin position="299"/>
        <end position="356"/>
    </location>
</feature>
<dbReference type="PANTHER" id="PTHR33744">
    <property type="entry name" value="CARBOHYDRATE DIACID REGULATOR"/>
    <property type="match status" value="1"/>
</dbReference>
<evidence type="ECO:0000313" key="2">
    <source>
        <dbReference type="EMBL" id="MFC5290047.1"/>
    </source>
</evidence>
<dbReference type="Gene3D" id="1.10.10.2840">
    <property type="entry name" value="PucR C-terminal helix-turn-helix domain"/>
    <property type="match status" value="1"/>
</dbReference>
<dbReference type="Proteomes" id="UP001596157">
    <property type="component" value="Unassembled WGS sequence"/>
</dbReference>
<keyword evidence="3" id="KW-1185">Reference proteome</keyword>